<sequence>MAPHCPELTGMDKEYKLRTLYEELWPQEWLLMLLGHVVQIRDGKDEQGSDSRQSVPAIKSGAILLETENWKEKAQYKCRCIAPKKQHAKKNEEEAVEYAKLLAKRMKEAKEKC</sequence>
<dbReference type="AlphaFoldDB" id="A0AAW0K321"/>
<comment type="caution">
    <text evidence="1">The sequence shown here is derived from an EMBL/GenBank/DDBJ whole genome shotgun (WGS) entry which is preliminary data.</text>
</comment>
<keyword evidence="2" id="KW-1185">Reference proteome</keyword>
<evidence type="ECO:0000313" key="1">
    <source>
        <dbReference type="EMBL" id="KAK7833278.1"/>
    </source>
</evidence>
<reference evidence="1 2" key="1">
    <citation type="journal article" date="2023" name="bioRxiv">
        <title>Conserved and derived expression patterns and positive selection on dental genes reveal complex evolutionary context of ever-growing rodent molars.</title>
        <authorList>
            <person name="Calamari Z.T."/>
            <person name="Song A."/>
            <person name="Cohen E."/>
            <person name="Akter M."/>
            <person name="Roy R.D."/>
            <person name="Hallikas O."/>
            <person name="Christensen M.M."/>
            <person name="Li P."/>
            <person name="Marangoni P."/>
            <person name="Jernvall J."/>
            <person name="Klein O.D."/>
        </authorList>
    </citation>
    <scope>NUCLEOTIDE SEQUENCE [LARGE SCALE GENOMIC DNA]</scope>
    <source>
        <strain evidence="1">V071</strain>
    </source>
</reference>
<evidence type="ECO:0000313" key="2">
    <source>
        <dbReference type="Proteomes" id="UP001488838"/>
    </source>
</evidence>
<protein>
    <submittedName>
        <fullName evidence="1">Uncharacterized protein</fullName>
    </submittedName>
</protein>
<dbReference type="Gene3D" id="1.20.5.2650">
    <property type="match status" value="1"/>
</dbReference>
<accession>A0AAW0K321</accession>
<dbReference type="EMBL" id="JBBHLL010000007">
    <property type="protein sequence ID" value="KAK7833278.1"/>
    <property type="molecule type" value="Genomic_DNA"/>
</dbReference>
<name>A0AAW0K321_MYOGA</name>
<proteinExistence type="predicted"/>
<dbReference type="Proteomes" id="UP001488838">
    <property type="component" value="Unassembled WGS sequence"/>
</dbReference>
<gene>
    <name evidence="1" type="ORF">U0070_017277</name>
</gene>
<organism evidence="1 2">
    <name type="scientific">Myodes glareolus</name>
    <name type="common">Bank vole</name>
    <name type="synonym">Clethrionomys glareolus</name>
    <dbReference type="NCBI Taxonomy" id="447135"/>
    <lineage>
        <taxon>Eukaryota</taxon>
        <taxon>Metazoa</taxon>
        <taxon>Chordata</taxon>
        <taxon>Craniata</taxon>
        <taxon>Vertebrata</taxon>
        <taxon>Euteleostomi</taxon>
        <taxon>Mammalia</taxon>
        <taxon>Eutheria</taxon>
        <taxon>Euarchontoglires</taxon>
        <taxon>Glires</taxon>
        <taxon>Rodentia</taxon>
        <taxon>Myomorpha</taxon>
        <taxon>Muroidea</taxon>
        <taxon>Cricetidae</taxon>
        <taxon>Arvicolinae</taxon>
        <taxon>Myodes</taxon>
    </lineage>
</organism>